<feature type="region of interest" description="Disordered" evidence="1">
    <location>
        <begin position="1"/>
        <end position="71"/>
    </location>
</feature>
<dbReference type="Proteomes" id="UP001642464">
    <property type="component" value="Unassembled WGS sequence"/>
</dbReference>
<evidence type="ECO:0000256" key="1">
    <source>
        <dbReference type="SAM" id="MobiDB-lite"/>
    </source>
</evidence>
<evidence type="ECO:0000313" key="3">
    <source>
        <dbReference type="Proteomes" id="UP001642464"/>
    </source>
</evidence>
<reference evidence="2 3" key="1">
    <citation type="submission" date="2024-02" db="EMBL/GenBank/DDBJ databases">
        <authorList>
            <person name="Chen Y."/>
            <person name="Shah S."/>
            <person name="Dougan E. K."/>
            <person name="Thang M."/>
            <person name="Chan C."/>
        </authorList>
    </citation>
    <scope>NUCLEOTIDE SEQUENCE [LARGE SCALE GENOMIC DNA]</scope>
</reference>
<organism evidence="2 3">
    <name type="scientific">Durusdinium trenchii</name>
    <dbReference type="NCBI Taxonomy" id="1381693"/>
    <lineage>
        <taxon>Eukaryota</taxon>
        <taxon>Sar</taxon>
        <taxon>Alveolata</taxon>
        <taxon>Dinophyceae</taxon>
        <taxon>Suessiales</taxon>
        <taxon>Symbiodiniaceae</taxon>
        <taxon>Durusdinium</taxon>
    </lineage>
</organism>
<accession>A0ABP0HRC6</accession>
<evidence type="ECO:0000313" key="2">
    <source>
        <dbReference type="EMBL" id="CAK8992283.1"/>
    </source>
</evidence>
<protein>
    <recommendedName>
        <fullName evidence="4">Smr domain-containing protein</fullName>
    </recommendedName>
</protein>
<evidence type="ECO:0008006" key="4">
    <source>
        <dbReference type="Google" id="ProtNLM"/>
    </source>
</evidence>
<sequence>MPFAKKDLPKLVGDETQHHSRKVARDAATKHGGLVTPNERAQFGGKENKKKDKYGAGRSLRHDGDGGTRSVKRPAWLEGDVAVKELDLHRFDSASDAFKEIGSRINKLGEETALEIVCGAGTHTEVNKHGRNVKEVVTTGRRRRRSASDRFHLRARRRLATRMRFSMTLSATPFRHEGTTRAVRGVNPCDWS</sequence>
<feature type="compositionally biased region" description="Basic and acidic residues" evidence="1">
    <location>
        <begin position="46"/>
        <end position="66"/>
    </location>
</feature>
<proteinExistence type="predicted"/>
<comment type="caution">
    <text evidence="2">The sequence shown here is derived from an EMBL/GenBank/DDBJ whole genome shotgun (WGS) entry which is preliminary data.</text>
</comment>
<name>A0ABP0HRC6_9DINO</name>
<dbReference type="EMBL" id="CAXAMM010001536">
    <property type="protein sequence ID" value="CAK8992283.1"/>
    <property type="molecule type" value="Genomic_DNA"/>
</dbReference>
<gene>
    <name evidence="2" type="ORF">SCF082_LOCUS3045</name>
</gene>
<feature type="compositionally biased region" description="Basic and acidic residues" evidence="1">
    <location>
        <begin position="1"/>
        <end position="29"/>
    </location>
</feature>
<keyword evidence="3" id="KW-1185">Reference proteome</keyword>